<dbReference type="EMBL" id="CAUOFW020007697">
    <property type="protein sequence ID" value="CAK9180247.1"/>
    <property type="molecule type" value="Genomic_DNA"/>
</dbReference>
<organism evidence="1 2">
    <name type="scientific">Ilex paraguariensis</name>
    <name type="common">yerba mate</name>
    <dbReference type="NCBI Taxonomy" id="185542"/>
    <lineage>
        <taxon>Eukaryota</taxon>
        <taxon>Viridiplantae</taxon>
        <taxon>Streptophyta</taxon>
        <taxon>Embryophyta</taxon>
        <taxon>Tracheophyta</taxon>
        <taxon>Spermatophyta</taxon>
        <taxon>Magnoliopsida</taxon>
        <taxon>eudicotyledons</taxon>
        <taxon>Gunneridae</taxon>
        <taxon>Pentapetalae</taxon>
        <taxon>asterids</taxon>
        <taxon>campanulids</taxon>
        <taxon>Aquifoliales</taxon>
        <taxon>Aquifoliaceae</taxon>
        <taxon>Ilex</taxon>
    </lineage>
</organism>
<protein>
    <submittedName>
        <fullName evidence="1">Uncharacterized protein</fullName>
    </submittedName>
</protein>
<sequence>MKGANKICYSLVVGARPFECPFLASLVEHSDCRSLFQQHLKESIINCHKHSSQYASHQEYVESDCAPNKPTQRKCFSSTNCSLDESRHLHIPHLTSFFAFWNGCSCHPSQSCFDNLKETFVTHMYPKVELDSFNFNSAIKWQFIFTKSMILTQPASMPHVTKLFSICQPTVTGVHMTTRTS</sequence>
<evidence type="ECO:0000313" key="2">
    <source>
        <dbReference type="Proteomes" id="UP001642360"/>
    </source>
</evidence>
<keyword evidence="2" id="KW-1185">Reference proteome</keyword>
<reference evidence="1 2" key="1">
    <citation type="submission" date="2024-02" db="EMBL/GenBank/DDBJ databases">
        <authorList>
            <person name="Vignale AGUSTIN F."/>
            <person name="Sosa J E."/>
            <person name="Modenutti C."/>
        </authorList>
    </citation>
    <scope>NUCLEOTIDE SEQUENCE [LARGE SCALE GENOMIC DNA]</scope>
</reference>
<dbReference type="Proteomes" id="UP001642360">
    <property type="component" value="Unassembled WGS sequence"/>
</dbReference>
<evidence type="ECO:0000313" key="1">
    <source>
        <dbReference type="EMBL" id="CAK9180247.1"/>
    </source>
</evidence>
<gene>
    <name evidence="1" type="ORF">ILEXP_LOCUS50227</name>
</gene>
<name>A0ABC8UGZ6_9AQUA</name>
<dbReference type="AlphaFoldDB" id="A0ABC8UGZ6"/>
<proteinExistence type="predicted"/>
<accession>A0ABC8UGZ6</accession>
<comment type="caution">
    <text evidence="1">The sequence shown here is derived from an EMBL/GenBank/DDBJ whole genome shotgun (WGS) entry which is preliminary data.</text>
</comment>